<feature type="compositionally biased region" description="Polar residues" evidence="4">
    <location>
        <begin position="30"/>
        <end position="47"/>
    </location>
</feature>
<feature type="compositionally biased region" description="Basic and acidic residues" evidence="4">
    <location>
        <begin position="14"/>
        <end position="29"/>
    </location>
</feature>
<comment type="caution">
    <text evidence="6">The sequence shown here is derived from an EMBL/GenBank/DDBJ whole genome shotgun (WGS) entry which is preliminary data.</text>
</comment>
<dbReference type="Proteomes" id="UP000189274">
    <property type="component" value="Unassembled WGS sequence"/>
</dbReference>
<feature type="compositionally biased region" description="Basic residues" evidence="4">
    <location>
        <begin position="1"/>
        <end position="10"/>
    </location>
</feature>
<dbReference type="GO" id="GO:0007030">
    <property type="term" value="P:Golgi organization"/>
    <property type="evidence" value="ECO:0007669"/>
    <property type="project" value="TreeGrafter"/>
</dbReference>
<dbReference type="VEuPathDB" id="FungiDB:C5L36_0B10780"/>
<evidence type="ECO:0000313" key="9">
    <source>
        <dbReference type="Proteomes" id="UP000195871"/>
    </source>
</evidence>
<protein>
    <submittedName>
        <fullName evidence="6">GRIP domain-containing protein RUD3</fullName>
    </submittedName>
</protein>
<sequence>MAKKKSKNTGKKPVAKETSEKIDSIEKPENLQSTTQNHPIKPNSGNNDEFGDCGTTETEQEQLNMKTNEKMQDLENQHTLLEKQLEDLKLQLNEKDEKLKQLQKEKEDSPAKDQTQLGLENSENFEQTGIETQDCDRTAGEIEHLKAQLAKKTEESEKNKANYDALLKRVSQMKGVFENMKKSEKKLELLELENKQLKEKLDDSSSQISALEELKSEIVGLNSECDKLVEKNSLLTKELELQELRQSRDFKNLEDENKSLKKKLKETRSELEEYLILVQEERLTKAGLVQEVSNLTTKIANLEAENMTVKEKTKELSEELMKVLESRNSFEDENKKTIEALKSQLATKVEEIDNFTKEIDNLKKHSLEKDEKLKAIEGLEKSLKEKQLLIGKLRHETITLNEHLTKAMRLIKKESGKETVDRELVSNLFISFLQIPRGDTKKFEVLQLLANFLDWDDDKRRHAGLLSSGDYRAKSNSVVEVPQLGRRSVGSSQSFVSLWTEFLEKESTPKSGALPDN</sequence>
<evidence type="ECO:0000256" key="4">
    <source>
        <dbReference type="SAM" id="MobiDB-lite"/>
    </source>
</evidence>
<feature type="compositionally biased region" description="Basic and acidic residues" evidence="4">
    <location>
        <begin position="67"/>
        <end position="79"/>
    </location>
</feature>
<name>A0A1V2LUM4_PICKU</name>
<evidence type="ECO:0000313" key="6">
    <source>
        <dbReference type="EMBL" id="ONH77277.1"/>
    </source>
</evidence>
<evidence type="ECO:0000256" key="1">
    <source>
        <dbReference type="ARBA" id="ARBA00004555"/>
    </source>
</evidence>
<dbReference type="PANTHER" id="PTHR18921">
    <property type="entry name" value="MYOSIN HEAVY CHAIN - RELATED"/>
    <property type="match status" value="1"/>
</dbReference>
<dbReference type="Proteomes" id="UP000195871">
    <property type="component" value="Unassembled WGS sequence"/>
</dbReference>
<feature type="compositionally biased region" description="Polar residues" evidence="4">
    <location>
        <begin position="55"/>
        <end position="66"/>
    </location>
</feature>
<dbReference type="InterPro" id="IPR000237">
    <property type="entry name" value="GRIP_dom"/>
</dbReference>
<dbReference type="InterPro" id="IPR019459">
    <property type="entry name" value="GRAB"/>
</dbReference>
<reference evidence="8" key="1">
    <citation type="journal article" date="2017" name="Genome Announc.">
        <title>Genome sequences of Cyberlindnera fabianii 65, Pichia kudriavzevii 129, and Saccharomyces cerevisiae 131 isolated from fermented masau fruits in Zimbabwe.</title>
        <authorList>
            <person name="van Rijswijck I.M.H."/>
            <person name="Derks M.F.L."/>
            <person name="Abee T."/>
            <person name="de Ridder D."/>
            <person name="Smid E.J."/>
        </authorList>
    </citation>
    <scope>NUCLEOTIDE SEQUENCE [LARGE SCALE GENOMIC DNA]</scope>
    <source>
        <strain evidence="8">129</strain>
    </source>
</reference>
<dbReference type="EMBL" id="MQVM01000002">
    <property type="protein sequence ID" value="ONH77277.1"/>
    <property type="molecule type" value="Genomic_DNA"/>
</dbReference>
<keyword evidence="3" id="KW-0175">Coiled coil</keyword>
<reference evidence="7 9" key="3">
    <citation type="submission" date="2017-05" db="EMBL/GenBank/DDBJ databases">
        <title>The Genome Sequence of Candida krusei Ckrusei653.</title>
        <authorList>
            <person name="Cuomo C."/>
            <person name="Forche A."/>
            <person name="Young S."/>
            <person name="Abouelleil A."/>
            <person name="Cao P."/>
            <person name="Chapman S."/>
            <person name="Cusick C."/>
            <person name="Shea T."/>
            <person name="Nusbaum C."/>
            <person name="Birren B."/>
        </authorList>
    </citation>
    <scope>NUCLEOTIDE SEQUENCE [LARGE SCALE GENOMIC DNA]</scope>
    <source>
        <strain evidence="7 9">Ckrusei653</strain>
    </source>
</reference>
<dbReference type="AlphaFoldDB" id="A0A1V2LUM4"/>
<evidence type="ECO:0000313" key="7">
    <source>
        <dbReference type="EMBL" id="OUT20432.1"/>
    </source>
</evidence>
<dbReference type="GO" id="GO:0031267">
    <property type="term" value="F:small GTPase binding"/>
    <property type="evidence" value="ECO:0007669"/>
    <property type="project" value="TreeGrafter"/>
</dbReference>
<dbReference type="Pfam" id="PF10375">
    <property type="entry name" value="GRAB"/>
    <property type="match status" value="1"/>
</dbReference>
<dbReference type="GO" id="GO:0006888">
    <property type="term" value="P:endoplasmic reticulum to Golgi vesicle-mediated transport"/>
    <property type="evidence" value="ECO:0007669"/>
    <property type="project" value="TreeGrafter"/>
</dbReference>
<dbReference type="PANTHER" id="PTHR18921:SF2">
    <property type="entry name" value="THYROID RECEPTOR-INTERACTING PROTEIN 11"/>
    <property type="match status" value="1"/>
</dbReference>
<keyword evidence="2" id="KW-0333">Golgi apparatus</keyword>
<evidence type="ECO:0000313" key="8">
    <source>
        <dbReference type="Proteomes" id="UP000189274"/>
    </source>
</evidence>
<comment type="subcellular location">
    <subcellularLocation>
        <location evidence="1">Golgi apparatus</location>
    </subcellularLocation>
</comment>
<feature type="compositionally biased region" description="Polar residues" evidence="4">
    <location>
        <begin position="112"/>
        <end position="131"/>
    </location>
</feature>
<proteinExistence type="predicted"/>
<feature type="compositionally biased region" description="Basic and acidic residues" evidence="4">
    <location>
        <begin position="99"/>
        <end position="111"/>
    </location>
</feature>
<reference evidence="6" key="2">
    <citation type="submission" date="2017-01" db="EMBL/GenBank/DDBJ databases">
        <authorList>
            <person name="Mah S.A."/>
            <person name="Swanson W.J."/>
            <person name="Moy G.W."/>
            <person name="Vacquier V.D."/>
        </authorList>
    </citation>
    <scope>NUCLEOTIDE SEQUENCE [LARGE SCALE GENOMIC DNA]</scope>
    <source>
        <strain evidence="6">129</strain>
    </source>
</reference>
<feature type="region of interest" description="Disordered" evidence="4">
    <location>
        <begin position="99"/>
        <end position="136"/>
    </location>
</feature>
<dbReference type="GO" id="GO:0005794">
    <property type="term" value="C:Golgi apparatus"/>
    <property type="evidence" value="ECO:0007669"/>
    <property type="project" value="UniProtKB-SubCell"/>
</dbReference>
<evidence type="ECO:0000259" key="5">
    <source>
        <dbReference type="PROSITE" id="PS50913"/>
    </source>
</evidence>
<feature type="domain" description="GRIP" evidence="5">
    <location>
        <begin position="415"/>
        <end position="466"/>
    </location>
</feature>
<dbReference type="PROSITE" id="PS50913">
    <property type="entry name" value="GRIP"/>
    <property type="match status" value="1"/>
</dbReference>
<feature type="region of interest" description="Disordered" evidence="4">
    <location>
        <begin position="1"/>
        <end position="79"/>
    </location>
</feature>
<gene>
    <name evidence="6" type="ORF">BOH78_0577</name>
    <name evidence="7" type="ORF">CAS74_004682</name>
</gene>
<evidence type="ECO:0000256" key="3">
    <source>
        <dbReference type="ARBA" id="ARBA00023054"/>
    </source>
</evidence>
<dbReference type="EMBL" id="NHMM01000008">
    <property type="protein sequence ID" value="OUT20432.1"/>
    <property type="molecule type" value="Genomic_DNA"/>
</dbReference>
<accession>A0A1V2LUM4</accession>
<evidence type="ECO:0000256" key="2">
    <source>
        <dbReference type="ARBA" id="ARBA00023034"/>
    </source>
</evidence>
<organism evidence="6 8">
    <name type="scientific">Pichia kudriavzevii</name>
    <name type="common">Yeast</name>
    <name type="synonym">Issatchenkia orientalis</name>
    <dbReference type="NCBI Taxonomy" id="4909"/>
    <lineage>
        <taxon>Eukaryota</taxon>
        <taxon>Fungi</taxon>
        <taxon>Dikarya</taxon>
        <taxon>Ascomycota</taxon>
        <taxon>Saccharomycotina</taxon>
        <taxon>Pichiomycetes</taxon>
        <taxon>Pichiales</taxon>
        <taxon>Pichiaceae</taxon>
        <taxon>Pichia</taxon>
    </lineage>
</organism>